<gene>
    <name evidence="1" type="ORF">NQ176_g2233</name>
</gene>
<comment type="caution">
    <text evidence="1">The sequence shown here is derived from an EMBL/GenBank/DDBJ whole genome shotgun (WGS) entry which is preliminary data.</text>
</comment>
<dbReference type="EMBL" id="JANJQO010000152">
    <property type="protein sequence ID" value="KAJ2981103.1"/>
    <property type="molecule type" value="Genomic_DNA"/>
</dbReference>
<evidence type="ECO:0000313" key="2">
    <source>
        <dbReference type="Proteomes" id="UP001143910"/>
    </source>
</evidence>
<keyword evidence="2" id="KW-1185">Reference proteome</keyword>
<protein>
    <submittedName>
        <fullName evidence="1">Uncharacterized protein</fullName>
    </submittedName>
</protein>
<reference evidence="1" key="1">
    <citation type="submission" date="2022-08" db="EMBL/GenBank/DDBJ databases">
        <title>Genome Sequence of Lecanicillium fungicola.</title>
        <authorList>
            <person name="Buettner E."/>
        </authorList>
    </citation>
    <scope>NUCLEOTIDE SEQUENCE</scope>
    <source>
        <strain evidence="1">Babe33</strain>
    </source>
</reference>
<name>A0ACC1NPV1_9HYPO</name>
<proteinExistence type="predicted"/>
<accession>A0ACC1NPV1</accession>
<organism evidence="1 2">
    <name type="scientific">Zarea fungicola</name>
    <dbReference type="NCBI Taxonomy" id="93591"/>
    <lineage>
        <taxon>Eukaryota</taxon>
        <taxon>Fungi</taxon>
        <taxon>Dikarya</taxon>
        <taxon>Ascomycota</taxon>
        <taxon>Pezizomycotina</taxon>
        <taxon>Sordariomycetes</taxon>
        <taxon>Hypocreomycetidae</taxon>
        <taxon>Hypocreales</taxon>
        <taxon>Cordycipitaceae</taxon>
        <taxon>Zarea</taxon>
    </lineage>
</organism>
<evidence type="ECO:0000313" key="1">
    <source>
        <dbReference type="EMBL" id="KAJ2981103.1"/>
    </source>
</evidence>
<sequence>MKIPSSLVVVVSSLLLANDVQSAITLPLKPIAKKPGSTIKQSTKTNYKTTITVPVKDWIKHAADLQWYTEVEVGTPSQKFNVIFDTGSFEMFIANKNCTDCSKSRLFDSDRSSSFSDQPGNRDGFGYGTGVDSTPLPPGGEGVSGRYVTDRVGISGQYVNEQQFLLCDDYPEFMNDVPFDGVMGIGQRGISSLPSGQPWYWALYATGQLEGPEFSMYYPAGKEDGAEMTLGGTNPARYTGDIHRVDLIGDGNFVVRQPSLAINGKNFSPAAGRTTILDSGTAYFATDDQMVTAIYKSISPQIKKLNQEAWGVACDIIESLAVSFTFTFGKGADIFNATMPKEAFNLGPYEGKPGICQTVFSSLSLGSKTFLIGAPLLKQYYTVWDGLNLKMGFAELRN</sequence>
<dbReference type="Proteomes" id="UP001143910">
    <property type="component" value="Unassembled WGS sequence"/>
</dbReference>